<accession>Q9RZB4</accession>
<dbReference type="PaxDb" id="243230-DR_A0040"/>
<name>Q9RZB4_DEIRA</name>
<feature type="domain" description="Glycosyl transferase family 1" evidence="1">
    <location>
        <begin position="193"/>
        <end position="329"/>
    </location>
</feature>
<protein>
    <submittedName>
        <fullName evidence="2">First mannosyl transferase</fullName>
    </submittedName>
</protein>
<evidence type="ECO:0000259" key="1">
    <source>
        <dbReference type="Pfam" id="PF00534"/>
    </source>
</evidence>
<organism evidence="2 3">
    <name type="scientific">Deinococcus radiodurans (strain ATCC 13939 / DSM 20539 / JCM 16871 / CCUG 27074 / LMG 4051 / NBRC 15346 / NCIMB 9279 / VKM B-1422 / R1)</name>
    <dbReference type="NCBI Taxonomy" id="243230"/>
    <lineage>
        <taxon>Bacteria</taxon>
        <taxon>Thermotogati</taxon>
        <taxon>Deinococcota</taxon>
        <taxon>Deinococci</taxon>
        <taxon>Deinococcales</taxon>
        <taxon>Deinococcaceae</taxon>
        <taxon>Deinococcus</taxon>
    </lineage>
</organism>
<gene>
    <name evidence="2" type="ordered locus">DR_A0040</name>
</gene>
<dbReference type="PANTHER" id="PTHR45947">
    <property type="entry name" value="SULFOQUINOVOSYL TRANSFERASE SQD2"/>
    <property type="match status" value="1"/>
</dbReference>
<dbReference type="KEGG" id="dra:DR_A0040"/>
<dbReference type="EMBL" id="AE001825">
    <property type="protein sequence ID" value="AAF12269.1"/>
    <property type="molecule type" value="Genomic_DNA"/>
</dbReference>
<dbReference type="RefSeq" id="WP_010889300.1">
    <property type="nucleotide sequence ID" value="NC_001264.1"/>
</dbReference>
<dbReference type="InterPro" id="IPR001296">
    <property type="entry name" value="Glyco_trans_1"/>
</dbReference>
<dbReference type="Pfam" id="PF00534">
    <property type="entry name" value="Glycos_transf_1"/>
    <property type="match status" value="1"/>
</dbReference>
<dbReference type="GO" id="GO:0016757">
    <property type="term" value="F:glycosyltransferase activity"/>
    <property type="evidence" value="ECO:0007669"/>
    <property type="project" value="InterPro"/>
</dbReference>
<dbReference type="PATRIC" id="fig|243230.17.peg.2924"/>
<dbReference type="EnsemblBacteria" id="AAF12269">
    <property type="protein sequence ID" value="AAF12269"/>
    <property type="gene ID" value="DR_A0040"/>
</dbReference>
<sequence length="367" mass="40903">MKVAIIHDWLVSYGGAEKVLEEQLALFPQADIYTLLHKLGSQSPLIESKQIRTSGLQRLPIGDHRKLIALMPYAAEQFDLTSYDLVLSNTFAIVHGVISTPDQLHMAYVNRTMRYAWDTYHQDLAAFGVGGGIKRLAASLGYHYLRLWDLAAFQRPDLVLANSPFSAQRLQKYYHREAQILFAPVDTEQFAPAETRDDYYVTVGRLVPLKGIDLMVKAFTTSGRRLIVIGDGPQLDELRAMAGPNIEFTGKLSSPQVAEILSRARGYLAMAEEDFGIANVEALASGTPVIAWGQGGVRHTVQHGKNGWLFAKRSSESLNAAVEQFERLDWLSPQLIAQSAQQFSGAAYRASLRQQINSALQRREQEN</sequence>
<proteinExistence type="predicted"/>
<dbReference type="eggNOG" id="COG0438">
    <property type="taxonomic scope" value="Bacteria"/>
</dbReference>
<dbReference type="OrthoDB" id="9801609at2"/>
<dbReference type="AlphaFoldDB" id="Q9RZB4"/>
<dbReference type="Proteomes" id="UP000002524">
    <property type="component" value="Chromosome 2"/>
</dbReference>
<dbReference type="InterPro" id="IPR050194">
    <property type="entry name" value="Glycosyltransferase_grp1"/>
</dbReference>
<dbReference type="GeneID" id="69518932"/>
<dbReference type="HOGENOM" id="CLU_041001_0_0_0"/>
<dbReference type="CDD" id="cd03804">
    <property type="entry name" value="GT4_WbaZ-like"/>
    <property type="match status" value="1"/>
</dbReference>
<keyword evidence="2" id="KW-0808">Transferase</keyword>
<evidence type="ECO:0000313" key="2">
    <source>
        <dbReference type="EMBL" id="AAF12269.1"/>
    </source>
</evidence>
<keyword evidence="3" id="KW-1185">Reference proteome</keyword>
<dbReference type="CAZy" id="GT4">
    <property type="family name" value="Glycosyltransferase Family 4"/>
</dbReference>
<dbReference type="SUPFAM" id="SSF53756">
    <property type="entry name" value="UDP-Glycosyltransferase/glycogen phosphorylase"/>
    <property type="match status" value="1"/>
</dbReference>
<dbReference type="Gene3D" id="3.40.50.2000">
    <property type="entry name" value="Glycogen Phosphorylase B"/>
    <property type="match status" value="2"/>
</dbReference>
<dbReference type="PANTHER" id="PTHR45947:SF3">
    <property type="entry name" value="SULFOQUINOVOSYL TRANSFERASE SQD2"/>
    <property type="match status" value="1"/>
</dbReference>
<evidence type="ECO:0000313" key="3">
    <source>
        <dbReference type="Proteomes" id="UP000002524"/>
    </source>
</evidence>
<dbReference type="InParanoid" id="Q9RZB4"/>
<dbReference type="STRING" id="243230.DR_A0040"/>
<dbReference type="PIR" id="B75597">
    <property type="entry name" value="B75597"/>
</dbReference>
<reference evidence="2 3" key="1">
    <citation type="journal article" date="1999" name="Science">
        <title>Genome sequence of the radioresistant bacterium Deinococcus radiodurans R1.</title>
        <authorList>
            <person name="White O."/>
            <person name="Eisen J.A."/>
            <person name="Heidelberg J.F."/>
            <person name="Hickey E.K."/>
            <person name="Peterson J.D."/>
            <person name="Dodson R.J."/>
            <person name="Haft D.H."/>
            <person name="Gwinn M.L."/>
            <person name="Nelson W.C."/>
            <person name="Richardson D.L."/>
            <person name="Moffat K.S."/>
            <person name="Qin H."/>
            <person name="Jiang L."/>
            <person name="Pamphile W."/>
            <person name="Crosby M."/>
            <person name="Shen M."/>
            <person name="Vamathevan J.J."/>
            <person name="Lam P."/>
            <person name="McDonald L."/>
            <person name="Utterback T."/>
            <person name="Zalewski C."/>
            <person name="Makarova K.S."/>
            <person name="Aravind L."/>
            <person name="Daly M.J."/>
            <person name="Minton K.W."/>
            <person name="Fleischmann R.D."/>
            <person name="Ketchum K.A."/>
            <person name="Nelson K.E."/>
            <person name="Salzberg S."/>
            <person name="Smith H.O."/>
            <person name="Venter J.C."/>
            <person name="Fraser C.M."/>
        </authorList>
    </citation>
    <scope>NUCLEOTIDE SEQUENCE [LARGE SCALE GENOMIC DNA]</scope>
    <source>
        <strain evidence="3">ATCC 13939 / DSM 20539 / JCM 16871 / LMG 4051 / NBRC 15346 / NCIMB 9279 / R1 / VKM B-1422</strain>
    </source>
</reference>